<evidence type="ECO:0000256" key="7">
    <source>
        <dbReference type="SAM" id="MobiDB-lite"/>
    </source>
</evidence>
<dbReference type="InterPro" id="IPR006050">
    <property type="entry name" value="DNA_photolyase_N"/>
</dbReference>
<evidence type="ECO:0000256" key="6">
    <source>
        <dbReference type="RuleBase" id="RU367151"/>
    </source>
</evidence>
<dbReference type="EMBL" id="JAVFHQ010000008">
    <property type="protein sequence ID" value="KAK4548166.1"/>
    <property type="molecule type" value="Genomic_DNA"/>
</dbReference>
<evidence type="ECO:0000256" key="2">
    <source>
        <dbReference type="ARBA" id="ARBA00022630"/>
    </source>
</evidence>
<accession>A0AAV9JT08</accession>
<proteinExistence type="inferred from homology"/>
<reference evidence="9 10" key="1">
    <citation type="submission" date="2021-11" db="EMBL/GenBank/DDBJ databases">
        <title>Black yeast isolated from Biological Soil Crust.</title>
        <authorList>
            <person name="Kurbessoian T."/>
        </authorList>
    </citation>
    <scope>NUCLEOTIDE SEQUENCE [LARGE SCALE GENOMIC DNA]</scope>
    <source>
        <strain evidence="9 10">CCFEE 5522</strain>
    </source>
</reference>
<feature type="region of interest" description="Disordered" evidence="7">
    <location>
        <begin position="592"/>
        <end position="631"/>
    </location>
</feature>
<dbReference type="InterPro" id="IPR005101">
    <property type="entry name" value="Cryptochr/Photolyase_FAD-bd"/>
</dbReference>
<feature type="binding site" evidence="5">
    <location>
        <begin position="303"/>
        <end position="307"/>
    </location>
    <ligand>
        <name>FAD</name>
        <dbReference type="ChEBI" id="CHEBI:57692"/>
    </ligand>
</feature>
<comment type="caution">
    <text evidence="9">The sequence shown here is derived from an EMBL/GenBank/DDBJ whole genome shotgun (WGS) entry which is preliminary data.</text>
</comment>
<dbReference type="PRINTS" id="PR00147">
    <property type="entry name" value="DNAPHOTLYASE"/>
</dbReference>
<comment type="function">
    <text evidence="6">May have a photoreceptor function.</text>
</comment>
<dbReference type="Pfam" id="PF00875">
    <property type="entry name" value="DNA_photolyase"/>
    <property type="match status" value="1"/>
</dbReference>
<dbReference type="Pfam" id="PF03441">
    <property type="entry name" value="FAD_binding_7"/>
    <property type="match status" value="1"/>
</dbReference>
<evidence type="ECO:0000256" key="3">
    <source>
        <dbReference type="ARBA" id="ARBA00022827"/>
    </source>
</evidence>
<keyword evidence="3 5" id="KW-0274">FAD</keyword>
<name>A0AAV9JT08_9PEZI</name>
<dbReference type="SUPFAM" id="SSF52425">
    <property type="entry name" value="Cryptochrome/photolyase, N-terminal domain"/>
    <property type="match status" value="1"/>
</dbReference>
<feature type="region of interest" description="Disordered" evidence="7">
    <location>
        <begin position="202"/>
        <end position="224"/>
    </location>
</feature>
<dbReference type="GO" id="GO:0071949">
    <property type="term" value="F:FAD binding"/>
    <property type="evidence" value="ECO:0007669"/>
    <property type="project" value="TreeGrafter"/>
</dbReference>
<dbReference type="AlphaFoldDB" id="A0AAV9JT08"/>
<dbReference type="NCBIfam" id="TIGR02765">
    <property type="entry name" value="crypto_DASH"/>
    <property type="match status" value="1"/>
</dbReference>
<comment type="cofactor">
    <cofactor evidence="5 6">
        <name>FAD</name>
        <dbReference type="ChEBI" id="CHEBI:57692"/>
    </cofactor>
    <text evidence="5 6">Binds 1 FAD per subunit.</text>
</comment>
<dbReference type="GO" id="GO:0003684">
    <property type="term" value="F:damaged DNA binding"/>
    <property type="evidence" value="ECO:0007669"/>
    <property type="project" value="TreeGrafter"/>
</dbReference>
<gene>
    <name evidence="9" type="ORF">LTR36_010035</name>
</gene>
<dbReference type="InterPro" id="IPR014133">
    <property type="entry name" value="Cry_DASH"/>
</dbReference>
<dbReference type="GO" id="GO:0003904">
    <property type="term" value="F:deoxyribodipyrimidine photo-lyase activity"/>
    <property type="evidence" value="ECO:0007669"/>
    <property type="project" value="TreeGrafter"/>
</dbReference>
<dbReference type="Gene3D" id="1.25.40.80">
    <property type="match status" value="1"/>
</dbReference>
<evidence type="ECO:0000256" key="1">
    <source>
        <dbReference type="ARBA" id="ARBA00005862"/>
    </source>
</evidence>
<evidence type="ECO:0000256" key="4">
    <source>
        <dbReference type="ARBA" id="ARBA00022991"/>
    </source>
</evidence>
<feature type="domain" description="Photolyase/cryptochrome alpha/beta" evidence="8">
    <location>
        <begin position="6"/>
        <end position="171"/>
    </location>
</feature>
<dbReference type="Proteomes" id="UP001324427">
    <property type="component" value="Unassembled WGS sequence"/>
</dbReference>
<feature type="binding site" evidence="5">
    <location>
        <begin position="474"/>
        <end position="476"/>
    </location>
    <ligand>
        <name>FAD</name>
        <dbReference type="ChEBI" id="CHEBI:57692"/>
    </ligand>
</feature>
<dbReference type="InterPro" id="IPR036155">
    <property type="entry name" value="Crypto/Photolyase_N_sf"/>
</dbReference>
<dbReference type="SUPFAM" id="SSF48173">
    <property type="entry name" value="Cryptochrome/photolyase FAD-binding domain"/>
    <property type="match status" value="1"/>
</dbReference>
<keyword evidence="2 5" id="KW-0285">Flavoprotein</keyword>
<feature type="binding site" evidence="5">
    <location>
        <position position="290"/>
    </location>
    <ligand>
        <name>FAD</name>
        <dbReference type="ChEBI" id="CHEBI:57692"/>
    </ligand>
</feature>
<dbReference type="Gene3D" id="1.10.579.10">
    <property type="entry name" value="DNA Cyclobutane Dipyrimidine Photolyase, subunit A, domain 3"/>
    <property type="match status" value="1"/>
</dbReference>
<comment type="similarity">
    <text evidence="1 6">Belongs to the DNA photolyase class-1 family.</text>
</comment>
<dbReference type="GO" id="GO:0000719">
    <property type="term" value="P:photoreactive repair"/>
    <property type="evidence" value="ECO:0007669"/>
    <property type="project" value="TreeGrafter"/>
</dbReference>
<dbReference type="PANTHER" id="PTHR11455">
    <property type="entry name" value="CRYPTOCHROME"/>
    <property type="match status" value="1"/>
</dbReference>
<keyword evidence="4 6" id="KW-0157">Chromophore</keyword>
<evidence type="ECO:0000256" key="5">
    <source>
        <dbReference type="PIRSR" id="PIRSR602081-1"/>
    </source>
</evidence>
<comment type="cofactor">
    <cofactor evidence="6">
        <name>(6R)-5,10-methylene-5,6,7,8-tetrahydrofolate</name>
        <dbReference type="ChEBI" id="CHEBI:15636"/>
    </cofactor>
    <text evidence="6">Binds 1 5,10-methenyltetrahydrofolate (MTHF) per subunit.</text>
</comment>
<organism evidence="9 10">
    <name type="scientific">Oleoguttula mirabilis</name>
    <dbReference type="NCBI Taxonomy" id="1507867"/>
    <lineage>
        <taxon>Eukaryota</taxon>
        <taxon>Fungi</taxon>
        <taxon>Dikarya</taxon>
        <taxon>Ascomycota</taxon>
        <taxon>Pezizomycotina</taxon>
        <taxon>Dothideomycetes</taxon>
        <taxon>Dothideomycetidae</taxon>
        <taxon>Mycosphaerellales</taxon>
        <taxon>Teratosphaeriaceae</taxon>
        <taxon>Oleoguttula</taxon>
    </lineage>
</organism>
<dbReference type="PANTHER" id="PTHR11455:SF22">
    <property type="entry name" value="CRYPTOCHROME DASH"/>
    <property type="match status" value="1"/>
</dbReference>
<evidence type="ECO:0000313" key="10">
    <source>
        <dbReference type="Proteomes" id="UP001324427"/>
    </source>
</evidence>
<keyword evidence="10" id="KW-1185">Reference proteome</keyword>
<dbReference type="PROSITE" id="PS51645">
    <property type="entry name" value="PHR_CRY_ALPHA_BETA"/>
    <property type="match status" value="1"/>
</dbReference>
<dbReference type="Gene3D" id="3.40.50.620">
    <property type="entry name" value="HUPs"/>
    <property type="match status" value="1"/>
</dbReference>
<feature type="compositionally biased region" description="Pro residues" evidence="7">
    <location>
        <begin position="212"/>
        <end position="224"/>
    </location>
</feature>
<dbReference type="InterPro" id="IPR036134">
    <property type="entry name" value="Crypto/Photolyase_FAD-like_sf"/>
</dbReference>
<evidence type="ECO:0000313" key="9">
    <source>
        <dbReference type="EMBL" id="KAK4548166.1"/>
    </source>
</evidence>
<protein>
    <recommendedName>
        <fullName evidence="6">Cryptochrome DASH</fullName>
    </recommendedName>
</protein>
<dbReference type="InterPro" id="IPR014729">
    <property type="entry name" value="Rossmann-like_a/b/a_fold"/>
</dbReference>
<sequence>MSRATRVLIYLIRRDLRVADNPILHEIARLHGQSQKPFTHVLPLFVFPADQVEVSGFLSSEKESSPYPEARSQVGGFWRCGRLRAKFLAESIWDTKKDLESLGSGLEIRVGEVKDAVESILDGYRERSDAEVHGLWMTGEDAWEEYEDEEEVKDLMGREDKEFKLWSDEKYLVDDRDLPFKDASQLSDVFTSFRKTMEPLRAAPRKQLPRPNELPPLPDKIPPQSSPFCIPDSLDGLIAALHKPLREDLEIPRMPDMPTGVQSAHPFIGGSKAGLERIRYLVDSGCMSAYKDTRNGLLGLDFSTKLSAWLALGCVTARQVHWQMMDFEDGKTDVGKSAMGYGKGENKGTGAVRFELLWRDYMRLCSRKYGTRLFHLAGYKHDKDVKFKLASSPYTSSTKKKNTLGVNDDDTRLTVERFLRGETGTGLIDASQRELFLTGWTSNRARQNVASYLTKHLGLDWRLGAEWYEANLIDYDVHNNWGNWQYVAGVGNDPRGAARVFNPVKQAVDYDANGEYVRAWVPELRDVGRGSTSSAGESAGSVKEVHEPSSMEDLMGVFQAWRLPDEEKKRLGLEGVEWVEKPLIKIDFSVNRRGGGAKRGRGDGPRGRGRGRGGGNSRGRGDYSQGLGAKT</sequence>
<dbReference type="InterPro" id="IPR002081">
    <property type="entry name" value="Cryptochrome/DNA_photolyase_1"/>
</dbReference>
<evidence type="ECO:0000259" key="8">
    <source>
        <dbReference type="PROSITE" id="PS51645"/>
    </source>
</evidence>